<dbReference type="EMBL" id="BMAV01023854">
    <property type="protein sequence ID" value="GFY80179.1"/>
    <property type="molecule type" value="Genomic_DNA"/>
</dbReference>
<accession>A0A8X7CP76</accession>
<feature type="coiled-coil region" evidence="1">
    <location>
        <begin position="23"/>
        <end position="50"/>
    </location>
</feature>
<evidence type="ECO:0000313" key="2">
    <source>
        <dbReference type="EMBL" id="GFY69839.1"/>
    </source>
</evidence>
<dbReference type="EMBL" id="BMAV01017825">
    <property type="protein sequence ID" value="GFY69839.1"/>
    <property type="molecule type" value="Genomic_DNA"/>
</dbReference>
<dbReference type="Proteomes" id="UP000886998">
    <property type="component" value="Unassembled WGS sequence"/>
</dbReference>
<proteinExistence type="predicted"/>
<dbReference type="AlphaFoldDB" id="A0A8X7CP76"/>
<evidence type="ECO:0000256" key="1">
    <source>
        <dbReference type="SAM" id="Coils"/>
    </source>
</evidence>
<evidence type="ECO:0000313" key="4">
    <source>
        <dbReference type="Proteomes" id="UP000886998"/>
    </source>
</evidence>
<keyword evidence="1" id="KW-0175">Coiled coil</keyword>
<gene>
    <name evidence="2" type="ORF">TNIN_129641</name>
    <name evidence="3" type="ORF">TNIN_251511</name>
</gene>
<reference evidence="3" key="1">
    <citation type="submission" date="2020-08" db="EMBL/GenBank/DDBJ databases">
        <title>Multicomponent nature underlies the extraordinary mechanical properties of spider dragline silk.</title>
        <authorList>
            <person name="Kono N."/>
            <person name="Nakamura H."/>
            <person name="Mori M."/>
            <person name="Yoshida Y."/>
            <person name="Ohtoshi R."/>
            <person name="Malay A.D."/>
            <person name="Moran D.A.P."/>
            <person name="Tomita M."/>
            <person name="Numata K."/>
            <person name="Arakawa K."/>
        </authorList>
    </citation>
    <scope>NUCLEOTIDE SEQUENCE</scope>
</reference>
<organism evidence="3 4">
    <name type="scientific">Trichonephila inaurata madagascariensis</name>
    <dbReference type="NCBI Taxonomy" id="2747483"/>
    <lineage>
        <taxon>Eukaryota</taxon>
        <taxon>Metazoa</taxon>
        <taxon>Ecdysozoa</taxon>
        <taxon>Arthropoda</taxon>
        <taxon>Chelicerata</taxon>
        <taxon>Arachnida</taxon>
        <taxon>Araneae</taxon>
        <taxon>Araneomorphae</taxon>
        <taxon>Entelegynae</taxon>
        <taxon>Araneoidea</taxon>
        <taxon>Nephilidae</taxon>
        <taxon>Trichonephila</taxon>
        <taxon>Trichonephila inaurata</taxon>
    </lineage>
</organism>
<evidence type="ECO:0000313" key="3">
    <source>
        <dbReference type="EMBL" id="GFY80179.1"/>
    </source>
</evidence>
<dbReference type="OrthoDB" id="6448653at2759"/>
<name>A0A8X7CP76_9ARAC</name>
<protein>
    <submittedName>
        <fullName evidence="3">Uncharacterized protein</fullName>
    </submittedName>
</protein>
<keyword evidence="4" id="KW-1185">Reference proteome</keyword>
<sequence>MKIAKKEVPDCKDIPLMRFSKEITLKDEEITQLKTDVKKLEQKLQTIEKTHTSPEISEISKKSNVNEVSKFYLGPKEKEIELRANHN</sequence>
<comment type="caution">
    <text evidence="3">The sequence shown here is derived from an EMBL/GenBank/DDBJ whole genome shotgun (WGS) entry which is preliminary data.</text>
</comment>